<dbReference type="Proteomes" id="UP001151760">
    <property type="component" value="Unassembled WGS sequence"/>
</dbReference>
<dbReference type="EMBL" id="BQNB010009531">
    <property type="protein sequence ID" value="GJS64808.1"/>
    <property type="molecule type" value="Genomic_DNA"/>
</dbReference>
<name>A0ABQ4XIL3_9ASTR</name>
<reference evidence="1" key="1">
    <citation type="journal article" date="2022" name="Int. J. Mol. Sci.">
        <title>Draft Genome of Tanacetum Coccineum: Genomic Comparison of Closely Related Tanacetum-Family Plants.</title>
        <authorList>
            <person name="Yamashiro T."/>
            <person name="Shiraishi A."/>
            <person name="Nakayama K."/>
            <person name="Satake H."/>
        </authorList>
    </citation>
    <scope>NUCLEOTIDE SEQUENCE</scope>
</reference>
<keyword evidence="2" id="KW-1185">Reference proteome</keyword>
<sequence>MSTSPPRPEKRYAPATIDSSNDNLTLSITFNPLSHDPKPYAPPTTRSWVVSSVFYRILQILQSSVSDVQYGVLELQNTAYSSLVSIRRIRTLECGVFIFGPDTAYSTYEYGVLASVHIMLLSSSCFEFSFSGYDVLFL</sequence>
<evidence type="ECO:0000313" key="2">
    <source>
        <dbReference type="Proteomes" id="UP001151760"/>
    </source>
</evidence>
<organism evidence="1 2">
    <name type="scientific">Tanacetum coccineum</name>
    <dbReference type="NCBI Taxonomy" id="301880"/>
    <lineage>
        <taxon>Eukaryota</taxon>
        <taxon>Viridiplantae</taxon>
        <taxon>Streptophyta</taxon>
        <taxon>Embryophyta</taxon>
        <taxon>Tracheophyta</taxon>
        <taxon>Spermatophyta</taxon>
        <taxon>Magnoliopsida</taxon>
        <taxon>eudicotyledons</taxon>
        <taxon>Gunneridae</taxon>
        <taxon>Pentapetalae</taxon>
        <taxon>asterids</taxon>
        <taxon>campanulids</taxon>
        <taxon>Asterales</taxon>
        <taxon>Asteraceae</taxon>
        <taxon>Asteroideae</taxon>
        <taxon>Anthemideae</taxon>
        <taxon>Anthemidinae</taxon>
        <taxon>Tanacetum</taxon>
    </lineage>
</organism>
<proteinExistence type="predicted"/>
<gene>
    <name evidence="1" type="ORF">Tco_0679372</name>
</gene>
<evidence type="ECO:0000313" key="1">
    <source>
        <dbReference type="EMBL" id="GJS64808.1"/>
    </source>
</evidence>
<comment type="caution">
    <text evidence="1">The sequence shown here is derived from an EMBL/GenBank/DDBJ whole genome shotgun (WGS) entry which is preliminary data.</text>
</comment>
<reference evidence="1" key="2">
    <citation type="submission" date="2022-01" db="EMBL/GenBank/DDBJ databases">
        <authorList>
            <person name="Yamashiro T."/>
            <person name="Shiraishi A."/>
            <person name="Satake H."/>
            <person name="Nakayama K."/>
        </authorList>
    </citation>
    <scope>NUCLEOTIDE SEQUENCE</scope>
</reference>
<protein>
    <submittedName>
        <fullName evidence="1">Uncharacterized protein</fullName>
    </submittedName>
</protein>
<accession>A0ABQ4XIL3</accession>